<dbReference type="AlphaFoldDB" id="A0A1E5Q320"/>
<dbReference type="EMBL" id="MCGG01000078">
    <property type="protein sequence ID" value="OEJ64013.1"/>
    <property type="molecule type" value="Genomic_DNA"/>
</dbReference>
<feature type="transmembrane region" description="Helical" evidence="2">
    <location>
        <begin position="61"/>
        <end position="83"/>
    </location>
</feature>
<evidence type="ECO:0000313" key="3">
    <source>
        <dbReference type="EMBL" id="OEJ64013.1"/>
    </source>
</evidence>
<evidence type="ECO:0000256" key="2">
    <source>
        <dbReference type="SAM" id="Phobius"/>
    </source>
</evidence>
<dbReference type="Pfam" id="PF06835">
    <property type="entry name" value="LptC"/>
    <property type="match status" value="1"/>
</dbReference>
<feature type="region of interest" description="Disordered" evidence="1">
    <location>
        <begin position="1"/>
        <end position="50"/>
    </location>
</feature>
<dbReference type="STRING" id="28181.BEN30_00975"/>
<organism evidence="3 4">
    <name type="scientific">Magnetovibrio blakemorei</name>
    <dbReference type="NCBI Taxonomy" id="28181"/>
    <lineage>
        <taxon>Bacteria</taxon>
        <taxon>Pseudomonadati</taxon>
        <taxon>Pseudomonadota</taxon>
        <taxon>Alphaproteobacteria</taxon>
        <taxon>Rhodospirillales</taxon>
        <taxon>Magnetovibrionaceae</taxon>
        <taxon>Magnetovibrio</taxon>
    </lineage>
</organism>
<evidence type="ECO:0000313" key="4">
    <source>
        <dbReference type="Proteomes" id="UP000095347"/>
    </source>
</evidence>
<dbReference type="RefSeq" id="WP_069959361.1">
    <property type="nucleotide sequence ID" value="NZ_MCGG01000078.1"/>
</dbReference>
<dbReference type="GO" id="GO:0015221">
    <property type="term" value="F:lipopolysaccharide transmembrane transporter activity"/>
    <property type="evidence" value="ECO:0007669"/>
    <property type="project" value="InterPro"/>
</dbReference>
<evidence type="ECO:0000256" key="1">
    <source>
        <dbReference type="SAM" id="MobiDB-lite"/>
    </source>
</evidence>
<reference evidence="4" key="1">
    <citation type="submission" date="2016-07" db="EMBL/GenBank/DDBJ databases">
        <authorList>
            <person name="Florea S."/>
            <person name="Webb J.S."/>
            <person name="Jaromczyk J."/>
            <person name="Schardl C.L."/>
        </authorList>
    </citation>
    <scope>NUCLEOTIDE SEQUENCE [LARGE SCALE GENOMIC DNA]</scope>
    <source>
        <strain evidence="4">MV-1</strain>
    </source>
</reference>
<dbReference type="NCBIfam" id="TIGR04409">
    <property type="entry name" value="LptC_YrbK"/>
    <property type="match status" value="1"/>
</dbReference>
<proteinExistence type="predicted"/>
<name>A0A1E5Q320_9PROT</name>
<dbReference type="InterPro" id="IPR026265">
    <property type="entry name" value="LptC"/>
</dbReference>
<keyword evidence="2" id="KW-0812">Transmembrane</keyword>
<keyword evidence="2" id="KW-0472">Membrane</keyword>
<dbReference type="InterPro" id="IPR010664">
    <property type="entry name" value="LipoPS_assembly_LptC-rel"/>
</dbReference>
<keyword evidence="2" id="KW-1133">Transmembrane helix</keyword>
<dbReference type="OrthoDB" id="8441710at2"/>
<gene>
    <name evidence="3" type="ORF">BEN30_00975</name>
</gene>
<keyword evidence="4" id="KW-1185">Reference proteome</keyword>
<sequence>MSRPPDVGPRFTPRSDPSGTLTDRHRDASPLAANLVGGRDERAADEDHRAPLRSGGSYSRFVAWMKVLLPFFALGLIALIVIWPRLKSEDTFRIGFSSVQLSGSAQSGVDNARYMGTDENRQPYTITADLARIDDKIDGLIRLETPKADLTLDDGTWLVLTANKGRFFEGRQQLELDGNVNLFHDTGYEIATEHLNVDLKTNIAESTTPVVGHGPFGVLNSAGLKLIDKGRIIYFTGPAKLVLYPSQNAERSAK</sequence>
<protein>
    <submittedName>
        <fullName evidence="3">LPS export ABC transporter periplasmic protein LptC</fullName>
    </submittedName>
</protein>
<feature type="compositionally biased region" description="Basic and acidic residues" evidence="1">
    <location>
        <begin position="38"/>
        <end position="50"/>
    </location>
</feature>
<dbReference type="Gene3D" id="2.60.450.10">
    <property type="entry name" value="Lipopolysaccharide (LPS) transport protein A like domain"/>
    <property type="match status" value="1"/>
</dbReference>
<comment type="caution">
    <text evidence="3">The sequence shown here is derived from an EMBL/GenBank/DDBJ whole genome shotgun (WGS) entry which is preliminary data.</text>
</comment>
<dbReference type="GO" id="GO:0005886">
    <property type="term" value="C:plasma membrane"/>
    <property type="evidence" value="ECO:0007669"/>
    <property type="project" value="InterPro"/>
</dbReference>
<dbReference type="Proteomes" id="UP000095347">
    <property type="component" value="Unassembled WGS sequence"/>
</dbReference>
<accession>A0A1E5Q320</accession>